<dbReference type="EMBL" id="JYIZ01000035">
    <property type="protein sequence ID" value="KJL43928.1"/>
    <property type="molecule type" value="Genomic_DNA"/>
</dbReference>
<name>A0A0M2HBE1_9MICO</name>
<dbReference type="AlphaFoldDB" id="A0A0M2HBE1"/>
<evidence type="ECO:0000313" key="1">
    <source>
        <dbReference type="EMBL" id="KJL43928.1"/>
    </source>
</evidence>
<evidence type="ECO:0000313" key="2">
    <source>
        <dbReference type="Proteomes" id="UP000033956"/>
    </source>
</evidence>
<dbReference type="NCBIfam" id="TIGR01764">
    <property type="entry name" value="excise"/>
    <property type="match status" value="1"/>
</dbReference>
<evidence type="ECO:0008006" key="3">
    <source>
        <dbReference type="Google" id="ProtNLM"/>
    </source>
</evidence>
<proteinExistence type="predicted"/>
<dbReference type="Proteomes" id="UP000033956">
    <property type="component" value="Unassembled WGS sequence"/>
</dbReference>
<dbReference type="PATRIC" id="fig|92835.4.peg.741"/>
<dbReference type="InterPro" id="IPR010093">
    <property type="entry name" value="SinI_DNA-bd"/>
</dbReference>
<protein>
    <recommendedName>
        <fullName evidence="3">Helix-turn-helix domain protein</fullName>
    </recommendedName>
</protein>
<comment type="caution">
    <text evidence="1">The sequence shown here is derived from an EMBL/GenBank/DDBJ whole genome shotgun (WGS) entry which is preliminary data.</text>
</comment>
<organism evidence="1 2">
    <name type="scientific">Microbacterium terrae</name>
    <dbReference type="NCBI Taxonomy" id="69369"/>
    <lineage>
        <taxon>Bacteria</taxon>
        <taxon>Bacillati</taxon>
        <taxon>Actinomycetota</taxon>
        <taxon>Actinomycetes</taxon>
        <taxon>Micrococcales</taxon>
        <taxon>Microbacteriaceae</taxon>
        <taxon>Microbacterium</taxon>
    </lineage>
</organism>
<keyword evidence="2" id="KW-1185">Reference proteome</keyword>
<gene>
    <name evidence="1" type="ORF">RS81_00721</name>
</gene>
<dbReference type="GO" id="GO:0003677">
    <property type="term" value="F:DNA binding"/>
    <property type="evidence" value="ECO:0007669"/>
    <property type="project" value="InterPro"/>
</dbReference>
<reference evidence="1 2" key="1">
    <citation type="submission" date="2015-02" db="EMBL/GenBank/DDBJ databases">
        <title>Draft genome sequences of ten Microbacterium spp. with emphasis on heavy metal contaminated environments.</title>
        <authorList>
            <person name="Corretto E."/>
        </authorList>
    </citation>
    <scope>NUCLEOTIDE SEQUENCE [LARGE SCALE GENOMIC DNA]</scope>
    <source>
        <strain evidence="1 2">DSM 12510</strain>
    </source>
</reference>
<sequence length="235" mass="25691">MKFVAVVEVSRRGELTVDEVGLVIDRLPGQDVSLIVSQRGYRTARIVVDAENIAAAATHALLAVQHGFGLGWDSVVSIDLMSEAEAKLREGSAAVPELVGAAEAARLLGRSPQAVRQMIEDGRLSAYRVGDRSFALVKSEVLAAAARRTDWKSHPGLLGVLEEKDISIDRVLPSPRIRINIENDGARRARTVARYEFTVLGRYEDPEGKIVSIAEGQQELTEFDFTRIGDWTSPD</sequence>
<accession>A0A0M2HBE1</accession>